<dbReference type="RefSeq" id="WP_066091954.1">
    <property type="nucleotide sequence ID" value="NZ_CP126114.1"/>
</dbReference>
<name>A0AA95MNL4_9BACI</name>
<evidence type="ECO:0000256" key="2">
    <source>
        <dbReference type="SAM" id="Phobius"/>
    </source>
</evidence>
<keyword evidence="2" id="KW-1133">Transmembrane helix</keyword>
<keyword evidence="2" id="KW-0812">Transmembrane</keyword>
<protein>
    <recommendedName>
        <fullName evidence="5">Zinc ribbon domain-containing protein</fullName>
    </recommendedName>
</protein>
<evidence type="ECO:0000313" key="4">
    <source>
        <dbReference type="Proteomes" id="UP001178288"/>
    </source>
</evidence>
<feature type="region of interest" description="Disordered" evidence="1">
    <location>
        <begin position="31"/>
        <end position="66"/>
    </location>
</feature>
<organism evidence="3 4">
    <name type="scientific">Neobacillus novalis</name>
    <dbReference type="NCBI Taxonomy" id="220687"/>
    <lineage>
        <taxon>Bacteria</taxon>
        <taxon>Bacillati</taxon>
        <taxon>Bacillota</taxon>
        <taxon>Bacilli</taxon>
        <taxon>Bacillales</taxon>
        <taxon>Bacillaceae</taxon>
        <taxon>Neobacillus</taxon>
    </lineage>
</organism>
<keyword evidence="2" id="KW-0472">Membrane</keyword>
<dbReference type="AlphaFoldDB" id="A0AA95MNL4"/>
<feature type="compositionally biased region" description="Low complexity" evidence="1">
    <location>
        <begin position="48"/>
        <end position="66"/>
    </location>
</feature>
<evidence type="ECO:0000313" key="3">
    <source>
        <dbReference type="EMBL" id="WHY85464.1"/>
    </source>
</evidence>
<gene>
    <name evidence="3" type="ORF">QNH39_23080</name>
</gene>
<evidence type="ECO:0000256" key="1">
    <source>
        <dbReference type="SAM" id="MobiDB-lite"/>
    </source>
</evidence>
<feature type="compositionally biased region" description="Polar residues" evidence="1">
    <location>
        <begin position="37"/>
        <end position="47"/>
    </location>
</feature>
<feature type="transmembrane region" description="Helical" evidence="2">
    <location>
        <begin position="192"/>
        <end position="214"/>
    </location>
</feature>
<feature type="transmembrane region" description="Helical" evidence="2">
    <location>
        <begin position="220"/>
        <end position="242"/>
    </location>
</feature>
<feature type="transmembrane region" description="Helical" evidence="2">
    <location>
        <begin position="254"/>
        <end position="272"/>
    </location>
</feature>
<dbReference type="Proteomes" id="UP001178288">
    <property type="component" value="Chromosome"/>
</dbReference>
<sequence>MQCPVCSHQNEGGKFCEQCGTKLETAAYQEAAPTAEPTMNQAPSYTSQQGYQQGNPQGYQQGNPQGFQQVNSQPNQYLEGAKNISKMYFGYFMEVLKKPYASSKSVGEEHFTNAIITIVLYSLIIPLMLYFGIKSFTSSLSGMWGNTLDISPPFTETVIYPTFAYAIFILLVATFSFAAVKLAKVNASYKEVISRFGSFLIPFLAILLIGFVLSLLKAKIFVLFLVLGFSTSLIVVPTLVIASFKKETQDGLDVIYGTILTYVLTCITIAIMSEMLFERIVTAFYQAISLF</sequence>
<dbReference type="EMBL" id="CP126114">
    <property type="protein sequence ID" value="WHY85464.1"/>
    <property type="molecule type" value="Genomic_DNA"/>
</dbReference>
<keyword evidence="4" id="KW-1185">Reference proteome</keyword>
<feature type="transmembrane region" description="Helical" evidence="2">
    <location>
        <begin position="158"/>
        <end position="180"/>
    </location>
</feature>
<feature type="transmembrane region" description="Helical" evidence="2">
    <location>
        <begin position="111"/>
        <end position="133"/>
    </location>
</feature>
<proteinExistence type="predicted"/>
<accession>A0AA95MNL4</accession>
<reference evidence="3" key="1">
    <citation type="submission" date="2023-05" db="EMBL/GenBank/DDBJ databases">
        <title>Comparative genomics of Bacillaceae isolates and their secondary metabolite potential.</title>
        <authorList>
            <person name="Song L."/>
            <person name="Nielsen L.J."/>
            <person name="Mohite O."/>
            <person name="Xu X."/>
            <person name="Weber T."/>
            <person name="Kovacs A.T."/>
        </authorList>
    </citation>
    <scope>NUCLEOTIDE SEQUENCE</scope>
    <source>
        <strain evidence="3">XLM17</strain>
    </source>
</reference>
<evidence type="ECO:0008006" key="5">
    <source>
        <dbReference type="Google" id="ProtNLM"/>
    </source>
</evidence>
<dbReference type="KEGG" id="nnv:QNH39_23080"/>